<proteinExistence type="predicted"/>
<evidence type="ECO:0000256" key="1">
    <source>
        <dbReference type="SAM" id="Phobius"/>
    </source>
</evidence>
<accession>A0A6C0GC43</accession>
<gene>
    <name evidence="2" type="ORF">GXP67_01230</name>
</gene>
<keyword evidence="1" id="KW-1133">Transmembrane helix</keyword>
<evidence type="ECO:0000313" key="3">
    <source>
        <dbReference type="Proteomes" id="UP000480178"/>
    </source>
</evidence>
<name>A0A6C0GC43_9BACT</name>
<keyword evidence="1" id="KW-0472">Membrane</keyword>
<feature type="transmembrane region" description="Helical" evidence="1">
    <location>
        <begin position="47"/>
        <end position="65"/>
    </location>
</feature>
<protein>
    <submittedName>
        <fullName evidence="2">Uncharacterized protein</fullName>
    </submittedName>
</protein>
<dbReference type="KEGG" id="rhoz:GXP67_01230"/>
<keyword evidence="1" id="KW-0812">Transmembrane</keyword>
<evidence type="ECO:0000313" key="2">
    <source>
        <dbReference type="EMBL" id="QHT65393.1"/>
    </source>
</evidence>
<feature type="transmembrane region" description="Helical" evidence="1">
    <location>
        <begin position="12"/>
        <end position="35"/>
    </location>
</feature>
<dbReference type="EMBL" id="CP048222">
    <property type="protein sequence ID" value="QHT65393.1"/>
    <property type="molecule type" value="Genomic_DNA"/>
</dbReference>
<reference evidence="2 3" key="1">
    <citation type="submission" date="2020-01" db="EMBL/GenBank/DDBJ databases">
        <authorList>
            <person name="Kim M.K."/>
        </authorList>
    </citation>
    <scope>NUCLEOTIDE SEQUENCE [LARGE SCALE GENOMIC DNA]</scope>
    <source>
        <strain evidence="2 3">172606-1</strain>
    </source>
</reference>
<dbReference type="RefSeq" id="WP_162441480.1">
    <property type="nucleotide sequence ID" value="NZ_CP048222.1"/>
</dbReference>
<dbReference type="AlphaFoldDB" id="A0A6C0GC43"/>
<sequence length="66" mass="7507">MGELFKIQNDLLFTCKLITFIALMIAGLTIAIKLYQGQEVDERLFNWFKGIALVLGFSYMLGAFIN</sequence>
<keyword evidence="3" id="KW-1185">Reference proteome</keyword>
<dbReference type="Proteomes" id="UP000480178">
    <property type="component" value="Chromosome"/>
</dbReference>
<organism evidence="2 3">
    <name type="scientific">Rhodocytophaga rosea</name>
    <dbReference type="NCBI Taxonomy" id="2704465"/>
    <lineage>
        <taxon>Bacteria</taxon>
        <taxon>Pseudomonadati</taxon>
        <taxon>Bacteroidota</taxon>
        <taxon>Cytophagia</taxon>
        <taxon>Cytophagales</taxon>
        <taxon>Rhodocytophagaceae</taxon>
        <taxon>Rhodocytophaga</taxon>
    </lineage>
</organism>